<keyword evidence="2" id="KW-1003">Cell membrane</keyword>
<dbReference type="PANTHER" id="PTHR30294">
    <property type="entry name" value="MEMBRANE COMPONENT OF ABC TRANSPORTER YHHJ-RELATED"/>
    <property type="match status" value="1"/>
</dbReference>
<sequence>MKAFWNLFLREFRQFSRNGVAMAVFLGGPVVFGLLVGYTYTNATVSNLPIAVVDLNGSALSDKVIDALGDNPTLQIKTVFRDEVAARKAFGTGSYEAVVTIPAGFAGDVQQRRTPEIQVDLNMANILTANFVSRAVQTTLSTLNAGIEIEGLMKRGVPALEARNQFQAFSINNTRYFNPSGNYGYYMLPGVTGAIVQQVFLLVLALAFSKEFEENTFEEVTGQTRWSGVVLLAKTLPYWLMGAGVWAFVLGVLFPLFRLPGFGSASALLVLVAAFTLALTGLGILVSILIPNQLRATEILMILATPAFIISGYSWPASQMPVFLQQLAQGIPLTHYLGALRSVYFLGAPLSSIQPQVITLTLYGVGTLLLAWAALWWKMRNAETETVIVETLDVV</sequence>
<evidence type="ECO:0000259" key="7">
    <source>
        <dbReference type="Pfam" id="PF12698"/>
    </source>
</evidence>
<comment type="caution">
    <text evidence="8">The sequence shown here is derived from an EMBL/GenBank/DDBJ whole genome shotgun (WGS) entry which is preliminary data.</text>
</comment>
<dbReference type="Proteomes" id="UP000488299">
    <property type="component" value="Unassembled WGS sequence"/>
</dbReference>
<feature type="transmembrane region" description="Helical" evidence="6">
    <location>
        <begin position="185"/>
        <end position="208"/>
    </location>
</feature>
<comment type="subcellular location">
    <subcellularLocation>
        <location evidence="1">Cell membrane</location>
        <topology evidence="1">Multi-pass membrane protein</topology>
    </subcellularLocation>
</comment>
<feature type="transmembrane region" description="Helical" evidence="6">
    <location>
        <begin position="268"/>
        <end position="290"/>
    </location>
</feature>
<keyword evidence="5 6" id="KW-0472">Membrane</keyword>
<evidence type="ECO:0000256" key="1">
    <source>
        <dbReference type="ARBA" id="ARBA00004651"/>
    </source>
</evidence>
<dbReference type="EMBL" id="WELI01000004">
    <property type="protein sequence ID" value="KAB7730859.1"/>
    <property type="molecule type" value="Genomic_DNA"/>
</dbReference>
<dbReference type="GO" id="GO:0043190">
    <property type="term" value="C:ATP-binding cassette (ABC) transporter complex"/>
    <property type="evidence" value="ECO:0007669"/>
    <property type="project" value="InterPro"/>
</dbReference>
<reference evidence="8 9" key="1">
    <citation type="submission" date="2019-10" db="EMBL/GenBank/DDBJ databases">
        <title>Rudanella paleaurantiibacter sp. nov., isolated from sludge.</title>
        <authorList>
            <person name="Xu S.Q."/>
        </authorList>
    </citation>
    <scope>NUCLEOTIDE SEQUENCE [LARGE SCALE GENOMIC DNA]</scope>
    <source>
        <strain evidence="8 9">HX-22-17</strain>
    </source>
</reference>
<keyword evidence="3 6" id="KW-0812">Transmembrane</keyword>
<name>A0A7J5TZR4_9BACT</name>
<feature type="transmembrane region" description="Helical" evidence="6">
    <location>
        <begin position="236"/>
        <end position="256"/>
    </location>
</feature>
<evidence type="ECO:0000313" key="9">
    <source>
        <dbReference type="Proteomes" id="UP000488299"/>
    </source>
</evidence>
<dbReference type="InterPro" id="IPR013525">
    <property type="entry name" value="ABC2_TM"/>
</dbReference>
<evidence type="ECO:0000256" key="2">
    <source>
        <dbReference type="ARBA" id="ARBA00022475"/>
    </source>
</evidence>
<organism evidence="8 9">
    <name type="scientific">Rudanella paleaurantiibacter</name>
    <dbReference type="NCBI Taxonomy" id="2614655"/>
    <lineage>
        <taxon>Bacteria</taxon>
        <taxon>Pseudomonadati</taxon>
        <taxon>Bacteroidota</taxon>
        <taxon>Cytophagia</taxon>
        <taxon>Cytophagales</taxon>
        <taxon>Cytophagaceae</taxon>
        <taxon>Rudanella</taxon>
    </lineage>
</organism>
<dbReference type="AlphaFoldDB" id="A0A7J5TZR4"/>
<dbReference type="PANTHER" id="PTHR30294:SF46">
    <property type="entry name" value="ABC TRANSPORTER PERMEASE"/>
    <property type="match status" value="1"/>
</dbReference>
<accession>A0A7J5TZR4</accession>
<keyword evidence="9" id="KW-1185">Reference proteome</keyword>
<keyword evidence="4 6" id="KW-1133">Transmembrane helix</keyword>
<dbReference type="InterPro" id="IPR051449">
    <property type="entry name" value="ABC-2_transporter_component"/>
</dbReference>
<proteinExistence type="predicted"/>
<feature type="domain" description="ABC-2 type transporter transmembrane" evidence="7">
    <location>
        <begin position="25"/>
        <end position="372"/>
    </location>
</feature>
<dbReference type="Gene3D" id="3.40.1710.10">
    <property type="entry name" value="abc type-2 transporter like domain"/>
    <property type="match status" value="1"/>
</dbReference>
<dbReference type="RefSeq" id="WP_152124518.1">
    <property type="nucleotide sequence ID" value="NZ_WELI01000004.1"/>
</dbReference>
<evidence type="ECO:0000313" key="8">
    <source>
        <dbReference type="EMBL" id="KAB7730859.1"/>
    </source>
</evidence>
<evidence type="ECO:0000256" key="6">
    <source>
        <dbReference type="SAM" id="Phobius"/>
    </source>
</evidence>
<gene>
    <name evidence="8" type="ORF">F5984_12000</name>
</gene>
<feature type="transmembrane region" description="Helical" evidence="6">
    <location>
        <begin position="358"/>
        <end position="377"/>
    </location>
</feature>
<protein>
    <submittedName>
        <fullName evidence="8">ABC transporter permease</fullName>
    </submittedName>
</protein>
<dbReference type="InterPro" id="IPR000412">
    <property type="entry name" value="ABC_2_transport"/>
</dbReference>
<dbReference type="PRINTS" id="PR00164">
    <property type="entry name" value="ABC2TRNSPORT"/>
</dbReference>
<evidence type="ECO:0000256" key="4">
    <source>
        <dbReference type="ARBA" id="ARBA00022989"/>
    </source>
</evidence>
<dbReference type="Pfam" id="PF12698">
    <property type="entry name" value="ABC2_membrane_3"/>
    <property type="match status" value="1"/>
</dbReference>
<evidence type="ECO:0000256" key="3">
    <source>
        <dbReference type="ARBA" id="ARBA00022692"/>
    </source>
</evidence>
<feature type="transmembrane region" description="Helical" evidence="6">
    <location>
        <begin position="20"/>
        <end position="40"/>
    </location>
</feature>
<dbReference type="GO" id="GO:0140359">
    <property type="term" value="F:ABC-type transporter activity"/>
    <property type="evidence" value="ECO:0007669"/>
    <property type="project" value="InterPro"/>
</dbReference>
<feature type="transmembrane region" description="Helical" evidence="6">
    <location>
        <begin position="296"/>
        <end position="315"/>
    </location>
</feature>
<evidence type="ECO:0000256" key="5">
    <source>
        <dbReference type="ARBA" id="ARBA00023136"/>
    </source>
</evidence>